<dbReference type="OrthoDB" id="196811at2"/>
<accession>A0A5R8KAJ9</accession>
<keyword evidence="1" id="KW-0472">Membrane</keyword>
<reference evidence="2 3" key="1">
    <citation type="submission" date="2019-05" db="EMBL/GenBank/DDBJ databases">
        <title>Verrucobacter flavum gen. nov., sp. nov. a new member of the family Verrucomicrobiaceae.</title>
        <authorList>
            <person name="Szuroczki S."/>
            <person name="Abbaszade G."/>
            <person name="Szabo A."/>
            <person name="Felfoldi T."/>
            <person name="Schumann P."/>
            <person name="Boka K."/>
            <person name="Keki Z."/>
            <person name="Toumi M."/>
            <person name="Toth E."/>
        </authorList>
    </citation>
    <scope>NUCLEOTIDE SEQUENCE [LARGE SCALE GENOMIC DNA]</scope>
    <source>
        <strain evidence="2 3">MG-N-17</strain>
    </source>
</reference>
<sequence length="197" mass="20916">MKYPTSSASLWAKPLATPASNPVAPIRRANHWRSGSTLVEMVITVGLLVSVLVPLVGLLTMGMETSLKAGVNTIGSRITNQLMGELQQADWQDLDGWNGRTMYFDDQGLAMPDSTLDRAAAFMAQVYISTPGVNLATHNANANNATQRKVTTVVSPANGERSIKLLADTLSALEAGKATPTTVRVGHGLVTKTGKDI</sequence>
<keyword evidence="1" id="KW-1133">Transmembrane helix</keyword>
<feature type="transmembrane region" description="Helical" evidence="1">
    <location>
        <begin position="38"/>
        <end position="59"/>
    </location>
</feature>
<proteinExistence type="predicted"/>
<organism evidence="2 3">
    <name type="scientific">Phragmitibacter flavus</name>
    <dbReference type="NCBI Taxonomy" id="2576071"/>
    <lineage>
        <taxon>Bacteria</taxon>
        <taxon>Pseudomonadati</taxon>
        <taxon>Verrucomicrobiota</taxon>
        <taxon>Verrucomicrobiia</taxon>
        <taxon>Verrucomicrobiales</taxon>
        <taxon>Verrucomicrobiaceae</taxon>
        <taxon>Phragmitibacter</taxon>
    </lineage>
</organism>
<dbReference type="AlphaFoldDB" id="A0A5R8KAJ9"/>
<dbReference type="RefSeq" id="WP_138088436.1">
    <property type="nucleotide sequence ID" value="NZ_VAUV01000022.1"/>
</dbReference>
<name>A0A5R8KAJ9_9BACT</name>
<evidence type="ECO:0000313" key="3">
    <source>
        <dbReference type="Proteomes" id="UP000306196"/>
    </source>
</evidence>
<protein>
    <recommendedName>
        <fullName evidence="4">Verru_Chthon cassette protein B</fullName>
    </recommendedName>
</protein>
<dbReference type="Proteomes" id="UP000306196">
    <property type="component" value="Unassembled WGS sequence"/>
</dbReference>
<dbReference type="EMBL" id="VAUV01000022">
    <property type="protein sequence ID" value="TLD68559.1"/>
    <property type="molecule type" value="Genomic_DNA"/>
</dbReference>
<evidence type="ECO:0000313" key="2">
    <source>
        <dbReference type="EMBL" id="TLD68559.1"/>
    </source>
</evidence>
<comment type="caution">
    <text evidence="2">The sequence shown here is derived from an EMBL/GenBank/DDBJ whole genome shotgun (WGS) entry which is preliminary data.</text>
</comment>
<gene>
    <name evidence="2" type="ORF">FEM03_21815</name>
</gene>
<evidence type="ECO:0000256" key="1">
    <source>
        <dbReference type="SAM" id="Phobius"/>
    </source>
</evidence>
<keyword evidence="1" id="KW-0812">Transmembrane</keyword>
<evidence type="ECO:0008006" key="4">
    <source>
        <dbReference type="Google" id="ProtNLM"/>
    </source>
</evidence>
<keyword evidence="3" id="KW-1185">Reference proteome</keyword>